<name>A0A5C6FGE5_9BACT</name>
<gene>
    <name evidence="7" type="primary">mcp4</name>
    <name evidence="7" type="ORF">Poly51_15190</name>
</gene>
<comment type="caution">
    <text evidence="7">The sequence shown here is derived from an EMBL/GenBank/DDBJ whole genome shotgun (WGS) entry which is preliminary data.</text>
</comment>
<dbReference type="GO" id="GO:0004888">
    <property type="term" value="F:transmembrane signaling receptor activity"/>
    <property type="evidence" value="ECO:0007669"/>
    <property type="project" value="InterPro"/>
</dbReference>
<dbReference type="PANTHER" id="PTHR32089">
    <property type="entry name" value="METHYL-ACCEPTING CHEMOTAXIS PROTEIN MCPB"/>
    <property type="match status" value="1"/>
</dbReference>
<dbReference type="AlphaFoldDB" id="A0A5C6FGE5"/>
<evidence type="ECO:0000259" key="5">
    <source>
        <dbReference type="PROSITE" id="PS50111"/>
    </source>
</evidence>
<dbReference type="RefSeq" id="WP_146455844.1">
    <property type="nucleotide sequence ID" value="NZ_SJPW01000002.1"/>
</dbReference>
<dbReference type="PANTHER" id="PTHR32089:SF112">
    <property type="entry name" value="LYSOZYME-LIKE PROTEIN-RELATED"/>
    <property type="match status" value="1"/>
</dbReference>
<dbReference type="GO" id="GO:0006935">
    <property type="term" value="P:chemotaxis"/>
    <property type="evidence" value="ECO:0007669"/>
    <property type="project" value="InterPro"/>
</dbReference>
<keyword evidence="4" id="KW-0812">Transmembrane</keyword>
<reference evidence="7 8" key="1">
    <citation type="submission" date="2019-02" db="EMBL/GenBank/DDBJ databases">
        <title>Deep-cultivation of Planctomycetes and their phenomic and genomic characterization uncovers novel biology.</title>
        <authorList>
            <person name="Wiegand S."/>
            <person name="Jogler M."/>
            <person name="Boedeker C."/>
            <person name="Pinto D."/>
            <person name="Vollmers J."/>
            <person name="Rivas-Marin E."/>
            <person name="Kohn T."/>
            <person name="Peeters S.H."/>
            <person name="Heuer A."/>
            <person name="Rast P."/>
            <person name="Oberbeckmann S."/>
            <person name="Bunk B."/>
            <person name="Jeske O."/>
            <person name="Meyerdierks A."/>
            <person name="Storesund J.E."/>
            <person name="Kallscheuer N."/>
            <person name="Luecker S."/>
            <person name="Lage O.M."/>
            <person name="Pohl T."/>
            <person name="Merkel B.J."/>
            <person name="Hornburger P."/>
            <person name="Mueller R.-W."/>
            <person name="Bruemmer F."/>
            <person name="Labrenz M."/>
            <person name="Spormann A.M."/>
            <person name="Op Den Camp H."/>
            <person name="Overmann J."/>
            <person name="Amann R."/>
            <person name="Jetten M.S.M."/>
            <person name="Mascher T."/>
            <person name="Medema M.H."/>
            <person name="Devos D.P."/>
            <person name="Kaster A.-K."/>
            <person name="Ovreas L."/>
            <person name="Rohde M."/>
            <person name="Galperin M.Y."/>
            <person name="Jogler C."/>
        </authorList>
    </citation>
    <scope>NUCLEOTIDE SEQUENCE [LARGE SCALE GENOMIC DNA]</scope>
    <source>
        <strain evidence="7 8">Poly51</strain>
    </source>
</reference>
<feature type="transmembrane region" description="Helical" evidence="4">
    <location>
        <begin position="338"/>
        <end position="358"/>
    </location>
</feature>
<dbReference type="CDD" id="cd06225">
    <property type="entry name" value="HAMP"/>
    <property type="match status" value="1"/>
</dbReference>
<dbReference type="Pfam" id="PF00015">
    <property type="entry name" value="MCPsignal"/>
    <property type="match status" value="1"/>
</dbReference>
<comment type="similarity">
    <text evidence="2">Belongs to the methyl-accepting chemotaxis (MCP) protein family.</text>
</comment>
<proteinExistence type="inferred from homology"/>
<evidence type="ECO:0000313" key="8">
    <source>
        <dbReference type="Proteomes" id="UP000318288"/>
    </source>
</evidence>
<keyword evidence="8" id="KW-1185">Reference proteome</keyword>
<keyword evidence="1 3" id="KW-0807">Transducer</keyword>
<dbReference type="Gene3D" id="1.10.8.500">
    <property type="entry name" value="HAMP domain in histidine kinase"/>
    <property type="match status" value="1"/>
</dbReference>
<evidence type="ECO:0000256" key="2">
    <source>
        <dbReference type="ARBA" id="ARBA00029447"/>
    </source>
</evidence>
<dbReference type="EMBL" id="SJPW01000002">
    <property type="protein sequence ID" value="TWU58739.1"/>
    <property type="molecule type" value="Genomic_DNA"/>
</dbReference>
<dbReference type="SMART" id="SM00283">
    <property type="entry name" value="MA"/>
    <property type="match status" value="1"/>
</dbReference>
<evidence type="ECO:0000313" key="7">
    <source>
        <dbReference type="EMBL" id="TWU58739.1"/>
    </source>
</evidence>
<organism evidence="7 8">
    <name type="scientific">Rubripirellula tenax</name>
    <dbReference type="NCBI Taxonomy" id="2528015"/>
    <lineage>
        <taxon>Bacteria</taxon>
        <taxon>Pseudomonadati</taxon>
        <taxon>Planctomycetota</taxon>
        <taxon>Planctomycetia</taxon>
        <taxon>Pirellulales</taxon>
        <taxon>Pirellulaceae</taxon>
        <taxon>Rubripirellula</taxon>
    </lineage>
</organism>
<dbReference type="SMART" id="SM00304">
    <property type="entry name" value="HAMP"/>
    <property type="match status" value="2"/>
</dbReference>
<dbReference type="Pfam" id="PF00672">
    <property type="entry name" value="HAMP"/>
    <property type="match status" value="1"/>
</dbReference>
<dbReference type="OrthoDB" id="9772755at2"/>
<keyword evidence="4" id="KW-0472">Membrane</keyword>
<evidence type="ECO:0000256" key="3">
    <source>
        <dbReference type="PROSITE-ProRule" id="PRU00284"/>
    </source>
</evidence>
<feature type="domain" description="Methyl-accepting transducer" evidence="5">
    <location>
        <begin position="416"/>
        <end position="666"/>
    </location>
</feature>
<dbReference type="GO" id="GO:0016020">
    <property type="term" value="C:membrane"/>
    <property type="evidence" value="ECO:0007669"/>
    <property type="project" value="InterPro"/>
</dbReference>
<dbReference type="CDD" id="cd11386">
    <property type="entry name" value="MCP_signal"/>
    <property type="match status" value="1"/>
</dbReference>
<feature type="domain" description="HAMP" evidence="6">
    <location>
        <begin position="359"/>
        <end position="411"/>
    </location>
</feature>
<keyword evidence="4" id="KW-1133">Transmembrane helix</keyword>
<protein>
    <submittedName>
        <fullName evidence="7">Methyl-accepting chemotaxis protein 4</fullName>
    </submittedName>
</protein>
<dbReference type="Gene3D" id="1.10.287.950">
    <property type="entry name" value="Methyl-accepting chemotaxis protein"/>
    <property type="match status" value="1"/>
</dbReference>
<dbReference type="GO" id="GO:0007165">
    <property type="term" value="P:signal transduction"/>
    <property type="evidence" value="ECO:0007669"/>
    <property type="project" value="UniProtKB-KW"/>
</dbReference>
<dbReference type="PRINTS" id="PR00260">
    <property type="entry name" value="CHEMTRNSDUCR"/>
</dbReference>
<dbReference type="PROSITE" id="PS50111">
    <property type="entry name" value="CHEMOTAXIS_TRANSDUC_2"/>
    <property type="match status" value="1"/>
</dbReference>
<evidence type="ECO:0000256" key="4">
    <source>
        <dbReference type="SAM" id="Phobius"/>
    </source>
</evidence>
<accession>A0A5C6FGE5</accession>
<sequence length="706" mass="74974">MLKLSIRNKLIATCMLCGILPTLLIGSMAWNAGNRMAENTALEYKVIAASVADKIDRNLFERYGDVQAFGLNHAVRDQGSWYVQGEENPIVAAMNDYVDTYDIYYLTLLVDLDGKLIAVNDKDADGSPIDSTAVYDYDFGNETWFRDAKQGNYYSSSDGSFTGTVVEHLYEDNLVKSIFKDEGLALGFSAPVRGPDGKVIAYWKNVTKFGLVEEIFQATYAELKERNIASAELTLLDDEGNVIIDYDPTTSGSTEVSRDMKVIGNLNLVTAGVEVAKRVVAGEAGSTTDALHARKQEIQCAGFAPLKGALGFPGMKWSVLVRVHPSEALAGVNSLKTALLASAGFVFVVITGGAFFIARRLTSPIRSTVTTLTGMAGGDLTQRMTTGSGDEFDEMAHSFNEFARSIEFAIQGLACNADNLDLSSTELASVSQELASGASDATGQSGTVAAAAEEMSVNMSNIARSTEEVSRNVKHAANSVVQMNASIGEVAENAERAASVAGNAATLVQLSDKKIEDLGSAADEIGKVIQVIQDIAEQTNLLALNATIEAARAGEAGKGFAVVATEVKELAKQTAAATDDIRRRVEGIQHSTGDAVHAIREISEVIGNVNEVSRTIAAAVEEQRIMSQQISDTVNQTALAAETVAKGVSESAIASEEITQNISRVDRVLQSTAAGAAQSRSAGDNFSKLSGEMKGLISKFKTGVSV</sequence>
<evidence type="ECO:0000259" key="6">
    <source>
        <dbReference type="PROSITE" id="PS50885"/>
    </source>
</evidence>
<dbReference type="InterPro" id="IPR004090">
    <property type="entry name" value="Chemotax_Me-accpt_rcpt"/>
</dbReference>
<evidence type="ECO:0000256" key="1">
    <source>
        <dbReference type="ARBA" id="ARBA00023224"/>
    </source>
</evidence>
<dbReference type="SUPFAM" id="SSF58104">
    <property type="entry name" value="Methyl-accepting chemotaxis protein (MCP) signaling domain"/>
    <property type="match status" value="1"/>
</dbReference>
<dbReference type="PROSITE" id="PS50885">
    <property type="entry name" value="HAMP"/>
    <property type="match status" value="1"/>
</dbReference>
<dbReference type="InterPro" id="IPR003660">
    <property type="entry name" value="HAMP_dom"/>
</dbReference>
<dbReference type="InterPro" id="IPR004089">
    <property type="entry name" value="MCPsignal_dom"/>
</dbReference>
<dbReference type="Proteomes" id="UP000318288">
    <property type="component" value="Unassembled WGS sequence"/>
</dbReference>